<dbReference type="RefSeq" id="WP_350279195.1">
    <property type="nucleotide sequence ID" value="NZ_CP158165.1"/>
</dbReference>
<protein>
    <recommendedName>
        <fullName evidence="2">PE family protein</fullName>
    </recommendedName>
</protein>
<proteinExistence type="predicted"/>
<sequence>MSEAPRPISFGGAGDVDMYPAETNAAVAGIADAGKVIGAAWAAAAPAIAADEAVVGTGLDELSAGFRERYNRIKPQLEKVAQEAEHNFQAMGANGNKIVLLYMELTRQQADRLRRLE</sequence>
<name>A0AAU7TIR8_9ACTN</name>
<reference evidence="1" key="1">
    <citation type="submission" date="2024-06" db="EMBL/GenBank/DDBJ databases">
        <title>Kribbella sp. strain HUAS MG21 genome sequences.</title>
        <authorList>
            <person name="Mo P."/>
        </authorList>
    </citation>
    <scope>NUCLEOTIDE SEQUENCE</scope>
    <source>
        <strain evidence="1">HUAS MG21</strain>
    </source>
</reference>
<dbReference type="AlphaFoldDB" id="A0AAU7TIR8"/>
<dbReference type="EMBL" id="CP158165">
    <property type="protein sequence ID" value="XBV26396.1"/>
    <property type="molecule type" value="Genomic_DNA"/>
</dbReference>
<evidence type="ECO:0008006" key="2">
    <source>
        <dbReference type="Google" id="ProtNLM"/>
    </source>
</evidence>
<gene>
    <name evidence="1" type="ORF">ABN611_08185</name>
</gene>
<evidence type="ECO:0000313" key="1">
    <source>
        <dbReference type="EMBL" id="XBV26396.1"/>
    </source>
</evidence>
<accession>A0AAU7TIR8</accession>
<organism evidence="1">
    <name type="scientific">Kribbella sp. HUAS MG21</name>
    <dbReference type="NCBI Taxonomy" id="3160966"/>
    <lineage>
        <taxon>Bacteria</taxon>
        <taxon>Bacillati</taxon>
        <taxon>Actinomycetota</taxon>
        <taxon>Actinomycetes</taxon>
        <taxon>Propionibacteriales</taxon>
        <taxon>Kribbellaceae</taxon>
        <taxon>Kribbella</taxon>
    </lineage>
</organism>